<dbReference type="NCBIfam" id="NF002542">
    <property type="entry name" value="PRK02101.1-3"/>
    <property type="match status" value="1"/>
</dbReference>
<organism evidence="2 3">
    <name type="scientific">Pseudohongiella spirulinae</name>
    <dbReference type="NCBI Taxonomy" id="1249552"/>
    <lineage>
        <taxon>Bacteria</taxon>
        <taxon>Pseudomonadati</taxon>
        <taxon>Pseudomonadota</taxon>
        <taxon>Gammaproteobacteria</taxon>
        <taxon>Pseudomonadales</taxon>
        <taxon>Pseudohongiellaceae</taxon>
        <taxon>Pseudohongiella</taxon>
    </lineage>
</organism>
<evidence type="ECO:0000313" key="2">
    <source>
        <dbReference type="EMBL" id="ALO47663.1"/>
    </source>
</evidence>
<dbReference type="NCBIfam" id="NF002541">
    <property type="entry name" value="PRK02101.1-1"/>
    <property type="match status" value="1"/>
</dbReference>
<dbReference type="HAMAP" id="MF_00652">
    <property type="entry name" value="UPF0246"/>
    <property type="match status" value="1"/>
</dbReference>
<reference evidence="2 3" key="1">
    <citation type="submission" date="2015-11" db="EMBL/GenBank/DDBJ databases">
        <authorList>
            <person name="Zhang Y."/>
            <person name="Guo Z."/>
        </authorList>
    </citation>
    <scope>NUCLEOTIDE SEQUENCE [LARGE SCALE GENOMIC DNA]</scope>
    <source>
        <strain evidence="2 3">KCTC 32221</strain>
    </source>
</reference>
<dbReference type="STRING" id="1249552.PS2015_3038"/>
<dbReference type="InterPro" id="IPR005583">
    <property type="entry name" value="YaaA"/>
</dbReference>
<protein>
    <recommendedName>
        <fullName evidence="1">UPF0246 protein PS2015_3038</fullName>
    </recommendedName>
</protein>
<dbReference type="PANTHER" id="PTHR30283:SF4">
    <property type="entry name" value="PEROXIDE STRESS RESISTANCE PROTEIN YAAA"/>
    <property type="match status" value="1"/>
</dbReference>
<evidence type="ECO:0000313" key="3">
    <source>
        <dbReference type="Proteomes" id="UP000065641"/>
    </source>
</evidence>
<dbReference type="AlphaFoldDB" id="A0A0S2KI71"/>
<dbReference type="Pfam" id="PF03883">
    <property type="entry name" value="H2O2_YaaD"/>
    <property type="match status" value="1"/>
</dbReference>
<dbReference type="PANTHER" id="PTHR30283">
    <property type="entry name" value="PEROXIDE STRESS RESPONSE PROTEIN YAAA"/>
    <property type="match status" value="1"/>
</dbReference>
<proteinExistence type="inferred from homology"/>
<gene>
    <name evidence="2" type="ORF">PS2015_3038</name>
</gene>
<keyword evidence="3" id="KW-1185">Reference proteome</keyword>
<comment type="similarity">
    <text evidence="1">Belongs to the UPF0246 family.</text>
</comment>
<accession>A0A0S2KI71</accession>
<dbReference type="PATRIC" id="fig|1249552.3.peg.3070"/>
<sequence length="257" mass="29367">MLLVLSPAKSLDFESPVPEQAFTQPDFLNRSEQLIKTLRQLSPEDLSELMHISPKLAELNFERNLNWQTPFTPDNARPAIYAFTGDVYTGLDVQSLNDADIQYAQDHLCILSGLYGLLRPLDLMQAYRLEMGTSLKHKNNNSLYEYWGSSLAEKLNERLAGSQDPVLINLASNEYFKAINKKKLKARIISPVFKDYKNGQYKIISFFAKKARGMMAAWVIRNRIEDVQQLNGFDVAGYQYSASDSTEDKPVFLRRQV</sequence>
<name>A0A0S2KI71_9GAMM</name>
<dbReference type="Proteomes" id="UP000065641">
    <property type="component" value="Chromosome"/>
</dbReference>
<dbReference type="RefSeq" id="WP_058023034.1">
    <property type="nucleotide sequence ID" value="NZ_CP013189.1"/>
</dbReference>
<evidence type="ECO:0000256" key="1">
    <source>
        <dbReference type="HAMAP-Rule" id="MF_00652"/>
    </source>
</evidence>
<dbReference type="GO" id="GO:0005829">
    <property type="term" value="C:cytosol"/>
    <property type="evidence" value="ECO:0007669"/>
    <property type="project" value="TreeGrafter"/>
</dbReference>
<dbReference type="KEGG" id="pspi:PS2015_3038"/>
<dbReference type="OrthoDB" id="9777133at2"/>
<dbReference type="GO" id="GO:0033194">
    <property type="term" value="P:response to hydroperoxide"/>
    <property type="evidence" value="ECO:0007669"/>
    <property type="project" value="TreeGrafter"/>
</dbReference>
<dbReference type="EMBL" id="CP013189">
    <property type="protein sequence ID" value="ALO47663.1"/>
    <property type="molecule type" value="Genomic_DNA"/>
</dbReference>